<accession>M1XL01</accession>
<keyword evidence="2" id="KW-1277">Toxin-antitoxin system</keyword>
<proteinExistence type="inferred from homology"/>
<gene>
    <name evidence="6" type="ordered locus">Nmlp_2672</name>
</gene>
<dbReference type="GO" id="GO:0110001">
    <property type="term" value="C:toxin-antitoxin complex"/>
    <property type="evidence" value="ECO:0007669"/>
    <property type="project" value="InterPro"/>
</dbReference>
<keyword evidence="4" id="KW-0378">Hydrolase</keyword>
<evidence type="ECO:0000256" key="5">
    <source>
        <dbReference type="ARBA" id="ARBA00024207"/>
    </source>
</evidence>
<dbReference type="Proteomes" id="UP000011867">
    <property type="component" value="Chromosome"/>
</dbReference>
<dbReference type="HOGENOM" id="CLU_142825_1_0_2"/>
<dbReference type="AlphaFoldDB" id="M1XL01"/>
<dbReference type="GeneID" id="14651449"/>
<dbReference type="KEGG" id="nmo:Nmlp_2672"/>
<evidence type="ECO:0000256" key="1">
    <source>
        <dbReference type="ARBA" id="ARBA00022553"/>
    </source>
</evidence>
<dbReference type="InterPro" id="IPR037038">
    <property type="entry name" value="HepT-like_sf"/>
</dbReference>
<evidence type="ECO:0000313" key="6">
    <source>
        <dbReference type="EMBL" id="CCQ36827.1"/>
    </source>
</evidence>
<dbReference type="PANTHER" id="PTHR33397">
    <property type="entry name" value="UPF0331 PROTEIN YUTE"/>
    <property type="match status" value="1"/>
</dbReference>
<evidence type="ECO:0000256" key="3">
    <source>
        <dbReference type="ARBA" id="ARBA00022722"/>
    </source>
</evidence>
<dbReference type="PANTHER" id="PTHR33397:SF5">
    <property type="entry name" value="RNASE YUTE-RELATED"/>
    <property type="match status" value="1"/>
</dbReference>
<dbReference type="InterPro" id="IPR052379">
    <property type="entry name" value="Type_VII_TA_RNase"/>
</dbReference>
<sequence length="147" mass="16566">MKISDDDIERIVSAAETIEESLSVLAAKQSLSRESYRADRETRDVVERRFVKVTEATLDIARTLVVHERGSPPKSNPATMLALDEVGVLNRTTTKEMVQAARFRNVLAHTYGDAIDHDDVYAALQSLERYRDFLHDVRAYLDDTGAL</sequence>
<dbReference type="InterPro" id="IPR008201">
    <property type="entry name" value="HepT-like"/>
</dbReference>
<dbReference type="Pfam" id="PF01934">
    <property type="entry name" value="HepT-like"/>
    <property type="match status" value="1"/>
</dbReference>
<evidence type="ECO:0000256" key="2">
    <source>
        <dbReference type="ARBA" id="ARBA00022649"/>
    </source>
</evidence>
<organism evidence="6 7">
    <name type="scientific">Natronomonas moolapensis (strain DSM 18674 / CECT 7526 / JCM 14361 / 8.8.11)</name>
    <dbReference type="NCBI Taxonomy" id="268739"/>
    <lineage>
        <taxon>Archaea</taxon>
        <taxon>Methanobacteriati</taxon>
        <taxon>Methanobacteriota</taxon>
        <taxon>Stenosarchaea group</taxon>
        <taxon>Halobacteria</taxon>
        <taxon>Halobacteriales</taxon>
        <taxon>Natronomonadaceae</taxon>
        <taxon>Natronomonas</taxon>
    </lineage>
</organism>
<evidence type="ECO:0000256" key="4">
    <source>
        <dbReference type="ARBA" id="ARBA00022801"/>
    </source>
</evidence>
<protein>
    <submittedName>
        <fullName evidence="6">DUF86 family protein</fullName>
    </submittedName>
</protein>
<dbReference type="STRING" id="268739.Nmlp_2672"/>
<evidence type="ECO:0000313" key="7">
    <source>
        <dbReference type="Proteomes" id="UP000011867"/>
    </source>
</evidence>
<keyword evidence="1" id="KW-0597">Phosphoprotein</keyword>
<comment type="similarity">
    <text evidence="5">Belongs to the HepT RNase toxin family.</text>
</comment>
<keyword evidence="7" id="KW-1185">Reference proteome</keyword>
<dbReference type="eggNOG" id="arCOG02108">
    <property type="taxonomic scope" value="Archaea"/>
</dbReference>
<dbReference type="NCBIfam" id="NF047751">
    <property type="entry name" value="HepT_toxin"/>
    <property type="match status" value="1"/>
</dbReference>
<dbReference type="GO" id="GO:0016787">
    <property type="term" value="F:hydrolase activity"/>
    <property type="evidence" value="ECO:0007669"/>
    <property type="project" value="UniProtKB-KW"/>
</dbReference>
<dbReference type="EMBL" id="HF582854">
    <property type="protein sequence ID" value="CCQ36827.1"/>
    <property type="molecule type" value="Genomic_DNA"/>
</dbReference>
<dbReference type="RefSeq" id="WP_015409596.1">
    <property type="nucleotide sequence ID" value="NC_020388.1"/>
</dbReference>
<reference evidence="6 7" key="1">
    <citation type="journal article" date="2013" name="Genome Announc.">
        <title>Genome of the haloarchaeon Natronomonas moolapensis, a neutrophilic member of a previously haloalkaliphilic genus.</title>
        <authorList>
            <person name="Dyall-Smith M.L."/>
            <person name="Pfeiffer F."/>
            <person name="Oberwinkler T."/>
            <person name="Klee K."/>
            <person name="Rampp M."/>
            <person name="Palm P."/>
            <person name="Gross K."/>
            <person name="Schuster S.C."/>
            <person name="Oesterhelt D."/>
        </authorList>
    </citation>
    <scope>NUCLEOTIDE SEQUENCE [LARGE SCALE GENOMIC DNA]</scope>
    <source>
        <strain evidence="7">DSM 18674 / JCM 14361 / 8.8.11</strain>
    </source>
</reference>
<name>M1XL01_NATM8</name>
<dbReference type="Gene3D" id="1.20.120.580">
    <property type="entry name" value="bsu32300-like"/>
    <property type="match status" value="1"/>
</dbReference>
<dbReference type="GO" id="GO:0004540">
    <property type="term" value="F:RNA nuclease activity"/>
    <property type="evidence" value="ECO:0007669"/>
    <property type="project" value="InterPro"/>
</dbReference>
<dbReference type="OrthoDB" id="25331at2157"/>
<keyword evidence="3" id="KW-0540">Nuclease</keyword>